<protein>
    <submittedName>
        <fullName evidence="3">NAD(P)-dependent dehydrogenase, short-chain alcohol dehydrogenase family</fullName>
    </submittedName>
</protein>
<sequence>MKRCLVTGAGARLGRAMAEYLAGRGFDVAVHYATSAKGAEETVRSIRNIGQHAVALQADLLDEKQTQALLPAAAEALGGPITCLVNNASVFEYDNIQTATRESWDRHMESNLRAPFVLTQAMAAQGLAPESDEFSEPLASGLVVNMIDQRVRKLTPEFMSYTIAKMGLWALTRTAAQALAPAIRVNAIGPGPTLRGHRQSEAHFAAQRSGTITGRGAHPSDVTAALGYFLDAPAVTGQLLCVDGGQHLAWATPDVVGVEK</sequence>
<dbReference type="OrthoDB" id="9786360at2"/>
<dbReference type="InterPro" id="IPR036291">
    <property type="entry name" value="NAD(P)-bd_dom_sf"/>
</dbReference>
<accession>A0A1H5UZQ0</accession>
<dbReference type="PROSITE" id="PS00061">
    <property type="entry name" value="ADH_SHORT"/>
    <property type="match status" value="1"/>
</dbReference>
<dbReference type="PANTHER" id="PTHR43639">
    <property type="entry name" value="OXIDOREDUCTASE, SHORT-CHAIN DEHYDROGENASE/REDUCTASE FAMILY (AFU_ORTHOLOGUE AFUA_5G02870)"/>
    <property type="match status" value="1"/>
</dbReference>
<name>A0A1H5UZQ0_9RHOB</name>
<evidence type="ECO:0000256" key="2">
    <source>
        <dbReference type="ARBA" id="ARBA00023002"/>
    </source>
</evidence>
<proteinExistence type="inferred from homology"/>
<dbReference type="InterPro" id="IPR002347">
    <property type="entry name" value="SDR_fam"/>
</dbReference>
<dbReference type="Proteomes" id="UP000236742">
    <property type="component" value="Unassembled WGS sequence"/>
</dbReference>
<dbReference type="RefSeq" id="WP_104007513.1">
    <property type="nucleotide sequence ID" value="NZ_FNVD01000005.1"/>
</dbReference>
<gene>
    <name evidence="3" type="ORF">SAMN05421751_10555</name>
</gene>
<evidence type="ECO:0000256" key="1">
    <source>
        <dbReference type="ARBA" id="ARBA00006484"/>
    </source>
</evidence>
<keyword evidence="2" id="KW-0560">Oxidoreductase</keyword>
<dbReference type="NCBIfam" id="NF006597">
    <property type="entry name" value="PRK09134.1"/>
    <property type="match status" value="1"/>
</dbReference>
<dbReference type="PANTHER" id="PTHR43639:SF1">
    <property type="entry name" value="SHORT-CHAIN DEHYDROGENASE_REDUCTASE FAMILY PROTEIN"/>
    <property type="match status" value="1"/>
</dbReference>
<keyword evidence="4" id="KW-1185">Reference proteome</keyword>
<dbReference type="PRINTS" id="PR00081">
    <property type="entry name" value="GDHRDH"/>
</dbReference>
<comment type="similarity">
    <text evidence="1">Belongs to the short-chain dehydrogenases/reductases (SDR) family.</text>
</comment>
<dbReference type="Pfam" id="PF13561">
    <property type="entry name" value="adh_short_C2"/>
    <property type="match status" value="1"/>
</dbReference>
<dbReference type="SUPFAM" id="SSF51735">
    <property type="entry name" value="NAD(P)-binding Rossmann-fold domains"/>
    <property type="match status" value="1"/>
</dbReference>
<evidence type="ECO:0000313" key="4">
    <source>
        <dbReference type="Proteomes" id="UP000236742"/>
    </source>
</evidence>
<evidence type="ECO:0000313" key="3">
    <source>
        <dbReference type="EMBL" id="SEF80456.1"/>
    </source>
</evidence>
<reference evidence="4" key="1">
    <citation type="submission" date="2016-10" db="EMBL/GenBank/DDBJ databases">
        <authorList>
            <person name="Varghese N."/>
            <person name="Submissions S."/>
        </authorList>
    </citation>
    <scope>NUCLEOTIDE SEQUENCE [LARGE SCALE GENOMIC DNA]</scope>
    <source>
        <strain evidence="4">DSM 23413</strain>
    </source>
</reference>
<organism evidence="3 4">
    <name type="scientific">Jhaorihella thermophila</name>
    <dbReference type="NCBI Taxonomy" id="488547"/>
    <lineage>
        <taxon>Bacteria</taxon>
        <taxon>Pseudomonadati</taxon>
        <taxon>Pseudomonadota</taxon>
        <taxon>Alphaproteobacteria</taxon>
        <taxon>Rhodobacterales</taxon>
        <taxon>Paracoccaceae</taxon>
        <taxon>Jhaorihella</taxon>
    </lineage>
</organism>
<dbReference type="AlphaFoldDB" id="A0A1H5UZQ0"/>
<dbReference type="InterPro" id="IPR020904">
    <property type="entry name" value="Sc_DH/Rdtase_CS"/>
</dbReference>
<dbReference type="GO" id="GO:0016491">
    <property type="term" value="F:oxidoreductase activity"/>
    <property type="evidence" value="ECO:0007669"/>
    <property type="project" value="UniProtKB-KW"/>
</dbReference>
<dbReference type="Gene3D" id="3.40.50.720">
    <property type="entry name" value="NAD(P)-binding Rossmann-like Domain"/>
    <property type="match status" value="1"/>
</dbReference>
<dbReference type="EMBL" id="FNVD01000005">
    <property type="protein sequence ID" value="SEF80456.1"/>
    <property type="molecule type" value="Genomic_DNA"/>
</dbReference>